<evidence type="ECO:0000313" key="6">
    <source>
        <dbReference type="Proteomes" id="UP000241010"/>
    </source>
</evidence>
<dbReference type="Proteomes" id="UP000241010">
    <property type="component" value="Unassembled WGS sequence"/>
</dbReference>
<dbReference type="InterPro" id="IPR036412">
    <property type="entry name" value="HAD-like_sf"/>
</dbReference>
<comment type="catalytic activity">
    <reaction evidence="1">
        <text>ATP + protein L-histidine = ADP + protein N-phospho-L-histidine.</text>
        <dbReference type="EC" id="2.7.13.3"/>
    </reaction>
</comment>
<dbReference type="SFLD" id="SFLDG01129">
    <property type="entry name" value="C1.5:_HAD__Beta-PGM__Phosphata"/>
    <property type="match status" value="1"/>
</dbReference>
<feature type="region of interest" description="Disordered" evidence="3">
    <location>
        <begin position="420"/>
        <end position="451"/>
    </location>
</feature>
<dbReference type="InterPro" id="IPR036890">
    <property type="entry name" value="HATPase_C_sf"/>
</dbReference>
<accession>A0A2T4JRX6</accession>
<dbReference type="SFLD" id="SFLDS00003">
    <property type="entry name" value="Haloacid_Dehalogenase"/>
    <property type="match status" value="1"/>
</dbReference>
<dbReference type="RefSeq" id="WP_146170620.1">
    <property type="nucleotide sequence ID" value="NZ_PZKG01000090.1"/>
</dbReference>
<evidence type="ECO:0000256" key="1">
    <source>
        <dbReference type="ARBA" id="ARBA00000085"/>
    </source>
</evidence>
<keyword evidence="6" id="KW-1185">Reference proteome</keyword>
<feature type="non-terminal residue" evidence="5">
    <location>
        <position position="1"/>
    </location>
</feature>
<reference evidence="5 6" key="1">
    <citation type="submission" date="2018-03" db="EMBL/GenBank/DDBJ databases">
        <title>Cereibacter changlensis.</title>
        <authorList>
            <person name="Meyer T.E."/>
            <person name="Miller S."/>
            <person name="Lodha T."/>
            <person name="Gandham S."/>
            <person name="Chintalapati S."/>
            <person name="Chintalapati V.R."/>
        </authorList>
    </citation>
    <scope>NUCLEOTIDE SEQUENCE [LARGE SCALE GENOMIC DNA]</scope>
    <source>
        <strain evidence="5 6">JA139</strain>
    </source>
</reference>
<dbReference type="InterPro" id="IPR023214">
    <property type="entry name" value="HAD_sf"/>
</dbReference>
<dbReference type="Gene3D" id="1.10.287.130">
    <property type="match status" value="1"/>
</dbReference>
<dbReference type="InterPro" id="IPR023198">
    <property type="entry name" value="PGP-like_dom2"/>
</dbReference>
<dbReference type="Gene3D" id="1.10.150.240">
    <property type="entry name" value="Putative phosphatase, domain 2"/>
    <property type="match status" value="1"/>
</dbReference>
<protein>
    <recommendedName>
        <fullName evidence="2">histidine kinase</fullName>
        <ecNumber evidence="2">2.7.13.3</ecNumber>
    </recommendedName>
</protein>
<dbReference type="PRINTS" id="PR00344">
    <property type="entry name" value="BCTRLSENSOR"/>
</dbReference>
<dbReference type="SUPFAM" id="SSF55874">
    <property type="entry name" value="ATPase domain of HSP90 chaperone/DNA topoisomerase II/histidine kinase"/>
    <property type="match status" value="1"/>
</dbReference>
<dbReference type="AlphaFoldDB" id="A0A2T4JRX6"/>
<feature type="domain" description="Histidine kinase" evidence="4">
    <location>
        <begin position="121"/>
        <end position="328"/>
    </location>
</feature>
<dbReference type="Gene3D" id="3.40.50.2300">
    <property type="match status" value="1"/>
</dbReference>
<dbReference type="InterPro" id="IPR036097">
    <property type="entry name" value="HisK_dim/P_sf"/>
</dbReference>
<dbReference type="PANTHER" id="PTHR43065:SF42">
    <property type="entry name" value="TWO-COMPONENT SENSOR PPRA"/>
    <property type="match status" value="1"/>
</dbReference>
<dbReference type="InterPro" id="IPR004358">
    <property type="entry name" value="Sig_transdc_His_kin-like_C"/>
</dbReference>
<dbReference type="InterPro" id="IPR011006">
    <property type="entry name" value="CheY-like_superfamily"/>
</dbReference>
<dbReference type="Gene3D" id="3.30.565.10">
    <property type="entry name" value="Histidine kinase-like ATPase, C-terminal domain"/>
    <property type="match status" value="1"/>
</dbReference>
<dbReference type="CDD" id="cd07505">
    <property type="entry name" value="HAD_BPGM-like"/>
    <property type="match status" value="1"/>
</dbReference>
<evidence type="ECO:0000259" key="4">
    <source>
        <dbReference type="PROSITE" id="PS50109"/>
    </source>
</evidence>
<dbReference type="GO" id="GO:0000155">
    <property type="term" value="F:phosphorelay sensor kinase activity"/>
    <property type="evidence" value="ECO:0007669"/>
    <property type="project" value="InterPro"/>
</dbReference>
<dbReference type="SUPFAM" id="SSF56784">
    <property type="entry name" value="HAD-like"/>
    <property type="match status" value="1"/>
</dbReference>
<name>A0A2T4JRX6_9RHOB</name>
<organism evidence="5 6">
    <name type="scientific">Cereibacter changlensis JA139</name>
    <dbReference type="NCBI Taxonomy" id="1188249"/>
    <lineage>
        <taxon>Bacteria</taxon>
        <taxon>Pseudomonadati</taxon>
        <taxon>Pseudomonadota</taxon>
        <taxon>Alphaproteobacteria</taxon>
        <taxon>Rhodobacterales</taxon>
        <taxon>Paracoccaceae</taxon>
        <taxon>Cereibacter</taxon>
    </lineage>
</organism>
<evidence type="ECO:0000256" key="3">
    <source>
        <dbReference type="SAM" id="MobiDB-lite"/>
    </source>
</evidence>
<gene>
    <name evidence="5" type="ORF">C5F48_16275</name>
</gene>
<dbReference type="SUPFAM" id="SSF52172">
    <property type="entry name" value="CheY-like"/>
    <property type="match status" value="1"/>
</dbReference>
<dbReference type="InterPro" id="IPR003594">
    <property type="entry name" value="HATPase_dom"/>
</dbReference>
<dbReference type="PROSITE" id="PS50109">
    <property type="entry name" value="HIS_KIN"/>
    <property type="match status" value="1"/>
</dbReference>
<dbReference type="InterPro" id="IPR005467">
    <property type="entry name" value="His_kinase_dom"/>
</dbReference>
<evidence type="ECO:0000256" key="2">
    <source>
        <dbReference type="ARBA" id="ARBA00012438"/>
    </source>
</evidence>
<comment type="caution">
    <text evidence="5">The sequence shown here is derived from an EMBL/GenBank/DDBJ whole genome shotgun (WGS) entry which is preliminary data.</text>
</comment>
<sequence>QNLYDGMSDGLAILSDTGALIAGNRHLASVLRLAPEAMRGRPEMQRLLTAGGWRRSDGAEGFPEGFAELHHPDGRVVEVRESRLATGGSVMLLSDASERHELAARLRQVQRTEALGKIAGEVAHDFGNILTTITTSLHLLETTPPDRATSLRKSLASALDLGSSLTQRLLAFARRSNLEPEVMDLNDLVAGVEDLIGLALDDRIALSIVPAPAILTVRIDPGQMESALLNLCLNAAQAIPGTGRIDIRLTLLPHDRAQIEVCDTGVGMSPEVQAHAMEPFFTARADGAGTGLGLAMVYGFIRQSGGDVEIDSSPGLGTCVRLTLPLCSPEDAQSPAPLRVLLIEDDPGDAAHARRALPQARITETSDAAEAQALLRGAAFDLVLTDLHLGAEAAGWRLAEAALRADPHCRAVVVSGRLPEADPLDPPFPRPRLPSGQAARPRRPGGPPARTAPAMTLPKALIFDCDGTLALTADLHFAAFCAAFAAQGSRLDRDFYLARGGLARPALIAVWIEATGERLDAARLARDSIREAETLALAGQCAPNPPVIALARSWGARPSAVASNGEGPIVRAILKACGIAELFDTVVTLEQVGAAKPDPAMFLLAAERMGAAPADCLVLEDSAQGMEAARRGGIPALDVREPGALAEIAAMVTQLRLPAA</sequence>
<dbReference type="Gene3D" id="3.40.50.1000">
    <property type="entry name" value="HAD superfamily/HAD-like"/>
    <property type="match status" value="1"/>
</dbReference>
<dbReference type="NCBIfam" id="TIGR01509">
    <property type="entry name" value="HAD-SF-IA-v3"/>
    <property type="match status" value="1"/>
</dbReference>
<evidence type="ECO:0000313" key="5">
    <source>
        <dbReference type="EMBL" id="PTE20658.1"/>
    </source>
</evidence>
<dbReference type="EMBL" id="PZKG01000090">
    <property type="protein sequence ID" value="PTE20658.1"/>
    <property type="molecule type" value="Genomic_DNA"/>
</dbReference>
<dbReference type="Pfam" id="PF00702">
    <property type="entry name" value="Hydrolase"/>
    <property type="match status" value="1"/>
</dbReference>
<dbReference type="PANTHER" id="PTHR43065">
    <property type="entry name" value="SENSOR HISTIDINE KINASE"/>
    <property type="match status" value="1"/>
</dbReference>
<dbReference type="OrthoDB" id="9796100at2"/>
<dbReference type="SUPFAM" id="SSF47384">
    <property type="entry name" value="Homodimeric domain of signal transducing histidine kinase"/>
    <property type="match status" value="1"/>
</dbReference>
<dbReference type="EC" id="2.7.13.3" evidence="2"/>
<proteinExistence type="predicted"/>
<dbReference type="SMART" id="SM00387">
    <property type="entry name" value="HATPase_c"/>
    <property type="match status" value="1"/>
</dbReference>
<dbReference type="InterPro" id="IPR006439">
    <property type="entry name" value="HAD-SF_hydro_IA"/>
</dbReference>
<dbReference type="Pfam" id="PF02518">
    <property type="entry name" value="HATPase_c"/>
    <property type="match status" value="1"/>
</dbReference>